<feature type="compositionally biased region" description="Low complexity" evidence="1">
    <location>
        <begin position="340"/>
        <end position="358"/>
    </location>
</feature>
<feature type="compositionally biased region" description="Low complexity" evidence="1">
    <location>
        <begin position="79"/>
        <end position="88"/>
    </location>
</feature>
<evidence type="ECO:0000256" key="2">
    <source>
        <dbReference type="SAM" id="Phobius"/>
    </source>
</evidence>
<evidence type="ECO:0000256" key="1">
    <source>
        <dbReference type="SAM" id="MobiDB-lite"/>
    </source>
</evidence>
<feature type="compositionally biased region" description="Low complexity" evidence="1">
    <location>
        <begin position="263"/>
        <end position="283"/>
    </location>
</feature>
<feature type="compositionally biased region" description="Acidic residues" evidence="1">
    <location>
        <begin position="408"/>
        <end position="418"/>
    </location>
</feature>
<feature type="compositionally biased region" description="Low complexity" evidence="1">
    <location>
        <begin position="170"/>
        <end position="190"/>
    </location>
</feature>
<accession>A0A1M6VAZ9</accession>
<feature type="transmembrane region" description="Helical" evidence="2">
    <location>
        <begin position="543"/>
        <end position="565"/>
    </location>
</feature>
<feature type="transmembrane region" description="Helical" evidence="2">
    <location>
        <begin position="577"/>
        <end position="597"/>
    </location>
</feature>
<feature type="compositionally biased region" description="Low complexity" evidence="1">
    <location>
        <begin position="461"/>
        <end position="479"/>
    </location>
</feature>
<feature type="region of interest" description="Disordered" evidence="1">
    <location>
        <begin position="1"/>
        <end position="242"/>
    </location>
</feature>
<dbReference type="Proteomes" id="UP000184363">
    <property type="component" value="Unassembled WGS sequence"/>
</dbReference>
<reference evidence="3 4" key="1">
    <citation type="submission" date="2016-11" db="EMBL/GenBank/DDBJ databases">
        <authorList>
            <person name="Jaros S."/>
            <person name="Januszkiewicz K."/>
            <person name="Wedrychowicz H."/>
        </authorList>
    </citation>
    <scope>NUCLEOTIDE SEQUENCE [LARGE SCALE GENOMIC DNA]</scope>
    <source>
        <strain evidence="3 4">DSM 43832</strain>
    </source>
</reference>
<protein>
    <submittedName>
        <fullName evidence="3">Uncharacterized protein</fullName>
    </submittedName>
</protein>
<evidence type="ECO:0000313" key="4">
    <source>
        <dbReference type="Proteomes" id="UP000184363"/>
    </source>
</evidence>
<feature type="region of interest" description="Disordered" evidence="1">
    <location>
        <begin position="263"/>
        <end position="441"/>
    </location>
</feature>
<dbReference type="EMBL" id="FRAP01000012">
    <property type="protein sequence ID" value="SHK78638.1"/>
    <property type="molecule type" value="Genomic_DNA"/>
</dbReference>
<feature type="region of interest" description="Disordered" evidence="1">
    <location>
        <begin position="461"/>
        <end position="500"/>
    </location>
</feature>
<proteinExistence type="predicted"/>
<keyword evidence="4" id="KW-1185">Reference proteome</keyword>
<dbReference type="RefSeq" id="WP_200803938.1">
    <property type="nucleotide sequence ID" value="NZ_FRAP01000012.1"/>
</dbReference>
<name>A0A1M6VAZ9_PSETH</name>
<organism evidence="3 4">
    <name type="scientific">Pseudonocardia thermophila</name>
    <dbReference type="NCBI Taxonomy" id="1848"/>
    <lineage>
        <taxon>Bacteria</taxon>
        <taxon>Bacillati</taxon>
        <taxon>Actinomycetota</taxon>
        <taxon>Actinomycetes</taxon>
        <taxon>Pseudonocardiales</taxon>
        <taxon>Pseudonocardiaceae</taxon>
        <taxon>Pseudonocardia</taxon>
    </lineage>
</organism>
<dbReference type="STRING" id="1848.SAMN05443637_11220"/>
<feature type="compositionally biased region" description="Pro residues" evidence="1">
    <location>
        <begin position="388"/>
        <end position="399"/>
    </location>
</feature>
<keyword evidence="2" id="KW-0472">Membrane</keyword>
<evidence type="ECO:0000313" key="3">
    <source>
        <dbReference type="EMBL" id="SHK78638.1"/>
    </source>
</evidence>
<feature type="compositionally biased region" description="Low complexity" evidence="1">
    <location>
        <begin position="294"/>
        <end position="317"/>
    </location>
</feature>
<sequence length="615" mass="62561">MSTFTDGAPPSVSPEPEDPPGSPDGRERAAAAGNSGEQSGDWLQEEIRRRMAARAADGGGARHARRGTPSTFPGPSLVPGHGAPRHATPGPPPGYPVRTPLPPRTRSRQRSTPGSTPPGAVPPSRARRFDVPSPDTTAPQPAATETRPTPAVPPGEPPATSYGDPAVLHPALGGQAPQGFGAPARRPAFADPALLGDLPATRRDPATTAPVPATPDADDAEQAQPAEGVQAPRSTGAGSPVAASAAFRDGAAAGRAFAGIPGTAAATAPAEAEPSEESSATGSDEGAELRRAEPPAAKAAPGGPGLPVLGGQVRTGRPVPPAGPAAARLLSPPPSPPSTPTGIPLTGTATGGTAAARTPTPPTETDDGRIVAVPAQRGGSTDTGTEPPAAPAAGPPEEPAPPRRYVDYEDYDDEDDGDYDKHYDGDYDEDTADGADFRDPELEAAIAEVAKQRAADATAAPAVALSTPTSQTTPTPLAAVGAPTVSSSSEPGEPQPEPPKRVRVVLAERRSVARPVRTVDDVREGTGVGEVLRRGLIRSQLNVALGFAAAALVVLIALPLAFAFLPEVARVSVLGIRLPWLLLGGLIYPFLFGLGWWHARTAEKVEKGFADHVQG</sequence>
<keyword evidence="2" id="KW-1133">Transmembrane helix</keyword>
<feature type="compositionally biased region" description="Low complexity" evidence="1">
    <location>
        <begin position="206"/>
        <end position="215"/>
    </location>
</feature>
<gene>
    <name evidence="3" type="ORF">SAMN05443637_11220</name>
</gene>
<feature type="compositionally biased region" description="Pro residues" evidence="1">
    <location>
        <begin position="89"/>
        <end position="103"/>
    </location>
</feature>
<keyword evidence="2" id="KW-0812">Transmembrane</keyword>
<dbReference type="AlphaFoldDB" id="A0A1M6VAZ9"/>